<evidence type="ECO:0000313" key="3">
    <source>
        <dbReference type="Proteomes" id="UP000314294"/>
    </source>
</evidence>
<accession>A0A4Z2FZ18</accession>
<reference evidence="2 3" key="1">
    <citation type="submission" date="2019-03" db="EMBL/GenBank/DDBJ databases">
        <title>First draft genome of Liparis tanakae, snailfish: a comprehensive survey of snailfish specific genes.</title>
        <authorList>
            <person name="Kim W."/>
            <person name="Song I."/>
            <person name="Jeong J.-H."/>
            <person name="Kim D."/>
            <person name="Kim S."/>
            <person name="Ryu S."/>
            <person name="Song J.Y."/>
            <person name="Lee S.K."/>
        </authorList>
    </citation>
    <scope>NUCLEOTIDE SEQUENCE [LARGE SCALE GENOMIC DNA]</scope>
    <source>
        <tissue evidence="2">Muscle</tissue>
    </source>
</reference>
<dbReference type="AlphaFoldDB" id="A0A4Z2FZ18"/>
<gene>
    <name evidence="2" type="ORF">EYF80_044014</name>
</gene>
<keyword evidence="3" id="KW-1185">Reference proteome</keyword>
<feature type="transmembrane region" description="Helical" evidence="1">
    <location>
        <begin position="43"/>
        <end position="65"/>
    </location>
</feature>
<comment type="caution">
    <text evidence="2">The sequence shown here is derived from an EMBL/GenBank/DDBJ whole genome shotgun (WGS) entry which is preliminary data.</text>
</comment>
<name>A0A4Z2FZ18_9TELE</name>
<dbReference type="EMBL" id="SRLO01000824">
    <property type="protein sequence ID" value="TNN45804.1"/>
    <property type="molecule type" value="Genomic_DNA"/>
</dbReference>
<keyword evidence="1" id="KW-0472">Membrane</keyword>
<evidence type="ECO:0000313" key="2">
    <source>
        <dbReference type="EMBL" id="TNN45804.1"/>
    </source>
</evidence>
<evidence type="ECO:0000256" key="1">
    <source>
        <dbReference type="SAM" id="Phobius"/>
    </source>
</evidence>
<proteinExistence type="predicted"/>
<sequence length="69" mass="7936">MMHLRLNPSPRAEGTTALVLLLYRIILPTRLHASPGRHSPRRLTFSFFLILSCSFTSSIVMWGLLQRKK</sequence>
<keyword evidence="1" id="KW-1133">Transmembrane helix</keyword>
<keyword evidence="1" id="KW-0812">Transmembrane</keyword>
<dbReference type="Proteomes" id="UP000314294">
    <property type="component" value="Unassembled WGS sequence"/>
</dbReference>
<protein>
    <submittedName>
        <fullName evidence="2">Uncharacterized protein</fullName>
    </submittedName>
</protein>
<organism evidence="2 3">
    <name type="scientific">Liparis tanakae</name>
    <name type="common">Tanaka's snailfish</name>
    <dbReference type="NCBI Taxonomy" id="230148"/>
    <lineage>
        <taxon>Eukaryota</taxon>
        <taxon>Metazoa</taxon>
        <taxon>Chordata</taxon>
        <taxon>Craniata</taxon>
        <taxon>Vertebrata</taxon>
        <taxon>Euteleostomi</taxon>
        <taxon>Actinopterygii</taxon>
        <taxon>Neopterygii</taxon>
        <taxon>Teleostei</taxon>
        <taxon>Neoteleostei</taxon>
        <taxon>Acanthomorphata</taxon>
        <taxon>Eupercaria</taxon>
        <taxon>Perciformes</taxon>
        <taxon>Cottioidei</taxon>
        <taxon>Cottales</taxon>
        <taxon>Liparidae</taxon>
        <taxon>Liparis</taxon>
    </lineage>
</organism>